<gene>
    <name evidence="2" type="ORF">TVY486_1015210</name>
</gene>
<feature type="region of interest" description="Disordered" evidence="1">
    <location>
        <begin position="120"/>
        <end position="173"/>
    </location>
</feature>
<evidence type="ECO:0000256" key="1">
    <source>
        <dbReference type="SAM" id="MobiDB-lite"/>
    </source>
</evidence>
<accession>G0U4W4</accession>
<evidence type="ECO:0000313" key="2">
    <source>
        <dbReference type="EMBL" id="CCC52479.1"/>
    </source>
</evidence>
<feature type="compositionally biased region" description="Basic and acidic residues" evidence="1">
    <location>
        <begin position="120"/>
        <end position="165"/>
    </location>
</feature>
<reference evidence="2" key="1">
    <citation type="journal article" date="2012" name="Proc. Natl. Acad. Sci. U.S.A.">
        <title>Antigenic diversity is generated by distinct evolutionary mechanisms in African trypanosome species.</title>
        <authorList>
            <person name="Jackson A.P."/>
            <person name="Berry A."/>
            <person name="Aslett M."/>
            <person name="Allison H.C."/>
            <person name="Burton P."/>
            <person name="Vavrova-Anderson J."/>
            <person name="Brown R."/>
            <person name="Browne H."/>
            <person name="Corton N."/>
            <person name="Hauser H."/>
            <person name="Gamble J."/>
            <person name="Gilderthorp R."/>
            <person name="Marcello L."/>
            <person name="McQuillan J."/>
            <person name="Otto T.D."/>
            <person name="Quail M.A."/>
            <person name="Sanders M.J."/>
            <person name="van Tonder A."/>
            <person name="Ginger M.L."/>
            <person name="Field M.C."/>
            <person name="Barry J.D."/>
            <person name="Hertz-Fowler C."/>
            <person name="Berriman M."/>
        </authorList>
    </citation>
    <scope>NUCLEOTIDE SEQUENCE</scope>
    <source>
        <strain evidence="2">Y486</strain>
    </source>
</reference>
<sequence>MKHFHALLNLALAYYQSGDYISAYKYAEHTHEKTLEMNKNATLLFFTATTCAYCARAVADAYETSLSEAQEASSISVSLAPPPSAVFSAQRAISKLREDAKRYDGIAQRMLKRPDKAFMRQKEAGRGWSEDAGRGDGEAQEPFGKEWKDRRKQPEYAAIRRDQMRRCGGNVPK</sequence>
<dbReference type="VEuPathDB" id="TriTrypDB:TvY486_1015210"/>
<protein>
    <submittedName>
        <fullName evidence="2">Uncharacterized protein</fullName>
    </submittedName>
</protein>
<organism evidence="2">
    <name type="scientific">Trypanosoma vivax (strain Y486)</name>
    <dbReference type="NCBI Taxonomy" id="1055687"/>
    <lineage>
        <taxon>Eukaryota</taxon>
        <taxon>Discoba</taxon>
        <taxon>Euglenozoa</taxon>
        <taxon>Kinetoplastea</taxon>
        <taxon>Metakinetoplastina</taxon>
        <taxon>Trypanosomatida</taxon>
        <taxon>Trypanosomatidae</taxon>
        <taxon>Trypanosoma</taxon>
        <taxon>Duttonella</taxon>
    </lineage>
</organism>
<proteinExistence type="predicted"/>
<dbReference type="EMBL" id="HE573026">
    <property type="protein sequence ID" value="CCC52479.1"/>
    <property type="molecule type" value="Genomic_DNA"/>
</dbReference>
<dbReference type="AlphaFoldDB" id="G0U4W4"/>
<name>G0U4W4_TRYVY</name>